<feature type="region of interest" description="Disordered" evidence="1">
    <location>
        <begin position="92"/>
        <end position="113"/>
    </location>
</feature>
<organism evidence="2 3">
    <name type="scientific">Onchocerca flexuosa</name>
    <dbReference type="NCBI Taxonomy" id="387005"/>
    <lineage>
        <taxon>Eukaryota</taxon>
        <taxon>Metazoa</taxon>
        <taxon>Ecdysozoa</taxon>
        <taxon>Nematoda</taxon>
        <taxon>Chromadorea</taxon>
        <taxon>Rhabditida</taxon>
        <taxon>Spirurina</taxon>
        <taxon>Spiruromorpha</taxon>
        <taxon>Filarioidea</taxon>
        <taxon>Onchocercidae</taxon>
        <taxon>Onchocerca</taxon>
    </lineage>
</organism>
<dbReference type="EMBL" id="KZ269982">
    <property type="protein sequence ID" value="OZC11141.1"/>
    <property type="molecule type" value="Genomic_DNA"/>
</dbReference>
<name>A0A238C102_9BILA</name>
<evidence type="ECO:0000313" key="2">
    <source>
        <dbReference type="EMBL" id="OZC11141.1"/>
    </source>
</evidence>
<evidence type="ECO:0000313" key="3">
    <source>
        <dbReference type="Proteomes" id="UP000242913"/>
    </source>
</evidence>
<protein>
    <submittedName>
        <fullName evidence="2">Uncharacterized protein</fullName>
    </submittedName>
</protein>
<gene>
    <name evidence="2" type="ORF">X798_01967</name>
</gene>
<reference evidence="2 3" key="1">
    <citation type="submission" date="2015-12" db="EMBL/GenBank/DDBJ databases">
        <title>Draft genome of the nematode, Onchocerca flexuosa.</title>
        <authorList>
            <person name="Mitreva M."/>
        </authorList>
    </citation>
    <scope>NUCLEOTIDE SEQUENCE [LARGE SCALE GENOMIC DNA]</scope>
    <source>
        <strain evidence="2">Red Deer</strain>
    </source>
</reference>
<accession>A0A238C102</accession>
<sequence length="113" mass="12967">MILMLMSKNATGKDFCRLIFRLPRTLYAVAFPRYLFEKANKKMFDQLNKRKGENCHFNLPQIATPSIPALSFQPNTRHSLNLRRQFVLNASTTAGQDHSENAVPRISYHQGEG</sequence>
<evidence type="ECO:0000256" key="1">
    <source>
        <dbReference type="SAM" id="MobiDB-lite"/>
    </source>
</evidence>
<proteinExistence type="predicted"/>
<dbReference type="Proteomes" id="UP000242913">
    <property type="component" value="Unassembled WGS sequence"/>
</dbReference>
<dbReference type="AlphaFoldDB" id="A0A238C102"/>
<keyword evidence="3" id="KW-1185">Reference proteome</keyword>